<gene>
    <name evidence="2" type="ORF">SWQG_00005</name>
</gene>
<dbReference type="EMBL" id="HQ317389">
    <property type="protein sequence ID" value="AGG91302.1"/>
    <property type="molecule type" value="Genomic_DNA"/>
</dbReference>
<dbReference type="InterPro" id="IPR031893">
    <property type="entry name" value="Phage_tail_APC"/>
</dbReference>
<name>M4NK32_9CAUD</name>
<protein>
    <recommendedName>
        <fullName evidence="1">Phage tail assembly chaperone-like domain-containing protein</fullName>
    </recommendedName>
</protein>
<dbReference type="Proteomes" id="UP000204049">
    <property type="component" value="Segment"/>
</dbReference>
<evidence type="ECO:0000313" key="2">
    <source>
        <dbReference type="EMBL" id="AGG91302.1"/>
    </source>
</evidence>
<proteinExistence type="predicted"/>
<feature type="domain" description="Phage tail assembly chaperone-like" evidence="1">
    <location>
        <begin position="63"/>
        <end position="115"/>
    </location>
</feature>
<accession>M4NK32</accession>
<dbReference type="KEGG" id="vg:15009660"/>
<keyword evidence="3" id="KW-1185">Reference proteome</keyword>
<dbReference type="RefSeq" id="YP_007673151.1">
    <property type="nucleotide sequence ID" value="NC_020838.1"/>
</dbReference>
<sequence length="115" mass="12862">MKALIFNGKVVDLVETEFEVHPSMTWVDATDAAEVGGSWDGSAFGPADTRTDAEKLEDAWTYLRRLRNSNLAATDWWAVGDRTMSAEETAYRQALRDLPANTTDPFNPVWPTKPE</sequence>
<dbReference type="GeneID" id="15009660"/>
<dbReference type="Pfam" id="PF16778">
    <property type="entry name" value="Phage_tail_APC"/>
    <property type="match status" value="1"/>
</dbReference>
<evidence type="ECO:0000259" key="1">
    <source>
        <dbReference type="Pfam" id="PF16778"/>
    </source>
</evidence>
<evidence type="ECO:0000313" key="3">
    <source>
        <dbReference type="Proteomes" id="UP000204049"/>
    </source>
</evidence>
<organism evidence="2 3">
    <name type="scientific">Synechococcus phage S-RIP2</name>
    <dbReference type="NCBI Taxonomy" id="754040"/>
    <lineage>
        <taxon>Viruses</taxon>
        <taxon>Duplodnaviria</taxon>
        <taxon>Heunggongvirae</taxon>
        <taxon>Uroviricota</taxon>
        <taxon>Caudoviricetes</taxon>
        <taxon>Autographivirales</taxon>
        <taxon>Sednavirus</taxon>
        <taxon>Sednavirus SRIP2</taxon>
    </lineage>
</organism>
<dbReference type="Gene3D" id="6.10.140.1310">
    <property type="match status" value="1"/>
</dbReference>
<reference evidence="2 3" key="1">
    <citation type="submission" date="2010-09" db="EMBL/GenBank/DDBJ databases">
        <title>The Genome Sequence of Synechococcus phage S-RIP2 isolate N1_2007.</title>
        <authorList>
            <consortium name="The Broad Institute Genome Sequencing Platform"/>
            <person name="Henn M.R."/>
            <person name="Marston M."/>
            <person name="Levin J."/>
            <person name="Malboeuf C."/>
            <person name="Casali M."/>
            <person name="Russ C."/>
            <person name="Lennon N."/>
            <person name="Chapman S.B."/>
            <person name="Erlich R."/>
            <person name="Young S.K."/>
            <person name="Yandava C."/>
            <person name="Zeng Q."/>
            <person name="Fitzgerald M.F."/>
            <person name="Alvarado L."/>
            <person name="Anderson S."/>
            <person name="Berlin A."/>
            <person name="Chen Z."/>
            <person name="Freedman E."/>
            <person name="Gellesch M."/>
            <person name="Goldberg J."/>
            <person name="Green L."/>
            <person name="Griggs A."/>
            <person name="Gujja S."/>
            <person name="Heilman E.R."/>
            <person name="Heiman D."/>
            <person name="Hollinger A."/>
            <person name="Howarth C."/>
            <person name="Larson L."/>
            <person name="Mehta T."/>
            <person name="Neiman D."/>
            <person name="Pearson M."/>
            <person name="Roberts A."/>
            <person name="Ryan E."/>
            <person name="Saif S."/>
            <person name="Shea T."/>
            <person name="Shenoy N."/>
            <person name="Sisk P."/>
            <person name="Stolte C."/>
            <person name="Sykes S."/>
            <person name="White J."/>
            <person name="Haas B."/>
            <person name="Nusbaum C."/>
            <person name="Birren B."/>
        </authorList>
    </citation>
    <scope>NUCLEOTIDE SEQUENCE [LARGE SCALE GENOMIC DNA]</scope>
</reference>